<dbReference type="KEGG" id="dord:106001721"/>
<accession>A0A1S3GV82</accession>
<feature type="compositionally biased region" description="Basic and acidic residues" evidence="1">
    <location>
        <begin position="225"/>
        <end position="236"/>
    </location>
</feature>
<keyword evidence="2" id="KW-0472">Membrane</keyword>
<dbReference type="InterPro" id="IPR019041">
    <property type="entry name" value="SSXRD_motif"/>
</dbReference>
<feature type="compositionally biased region" description="Basic residues" evidence="1">
    <location>
        <begin position="156"/>
        <end position="169"/>
    </location>
</feature>
<dbReference type="Pfam" id="PF01352">
    <property type="entry name" value="KRAB"/>
    <property type="match status" value="1"/>
</dbReference>
<feature type="compositionally biased region" description="Acidic residues" evidence="1">
    <location>
        <begin position="237"/>
        <end position="255"/>
    </location>
</feature>
<keyword evidence="2" id="KW-1133">Transmembrane helix</keyword>
<dbReference type="PROSITE" id="PS50806">
    <property type="entry name" value="KRAB_RELATED"/>
    <property type="match status" value="1"/>
</dbReference>
<dbReference type="GO" id="GO:0005634">
    <property type="term" value="C:nucleus"/>
    <property type="evidence" value="ECO:0007669"/>
    <property type="project" value="InterPro"/>
</dbReference>
<dbReference type="GeneID" id="106001721"/>
<keyword evidence="2" id="KW-0812">Transmembrane</keyword>
<evidence type="ECO:0000259" key="3">
    <source>
        <dbReference type="PROSITE" id="PS50805"/>
    </source>
</evidence>
<dbReference type="Gene3D" id="6.10.140.140">
    <property type="match status" value="1"/>
</dbReference>
<dbReference type="InterPro" id="IPR001909">
    <property type="entry name" value="KRAB"/>
</dbReference>
<feature type="compositionally biased region" description="Basic and acidic residues" evidence="1">
    <location>
        <begin position="204"/>
        <end position="213"/>
    </location>
</feature>
<feature type="compositionally biased region" description="Basic and acidic residues" evidence="1">
    <location>
        <begin position="139"/>
        <end position="150"/>
    </location>
</feature>
<evidence type="ECO:0000313" key="5">
    <source>
        <dbReference type="Proteomes" id="UP000081671"/>
    </source>
</evidence>
<feature type="domain" description="KRAB-related" evidence="4">
    <location>
        <begin position="20"/>
        <end position="83"/>
    </location>
</feature>
<proteinExistence type="predicted"/>
<dbReference type="PROSITE" id="PS50805">
    <property type="entry name" value="KRAB"/>
    <property type="match status" value="1"/>
</dbReference>
<organism evidence="5 6">
    <name type="scientific">Dipodomys ordii</name>
    <name type="common">Ord's kangaroo rat</name>
    <dbReference type="NCBI Taxonomy" id="10020"/>
    <lineage>
        <taxon>Eukaryota</taxon>
        <taxon>Metazoa</taxon>
        <taxon>Chordata</taxon>
        <taxon>Craniata</taxon>
        <taxon>Vertebrata</taxon>
        <taxon>Euteleostomi</taxon>
        <taxon>Mammalia</taxon>
        <taxon>Eutheria</taxon>
        <taxon>Euarchontoglires</taxon>
        <taxon>Glires</taxon>
        <taxon>Rodentia</taxon>
        <taxon>Castorimorpha</taxon>
        <taxon>Heteromyidae</taxon>
        <taxon>Dipodomyinae</taxon>
        <taxon>Dipodomys</taxon>
    </lineage>
</organism>
<feature type="region of interest" description="Disordered" evidence="1">
    <location>
        <begin position="1"/>
        <end position="22"/>
    </location>
</feature>
<dbReference type="Proteomes" id="UP000081671">
    <property type="component" value="Unplaced"/>
</dbReference>
<name>A0A1S3GV82_DIPOR</name>
<dbReference type="AlphaFoldDB" id="A0A1S3GV82"/>
<evidence type="ECO:0000313" key="6">
    <source>
        <dbReference type="RefSeq" id="XP_012892179.1"/>
    </source>
</evidence>
<protein>
    <submittedName>
        <fullName evidence="6">Protein SSX1-like</fullName>
    </submittedName>
</protein>
<sequence length="341" mass="38918">MNSDGSFSKIPREDSQNSPEKYQAFEDISKYFSKDEWEKLSYSQKISYVYMKRNYTTMSSLGFSATLPPFMEPKEMAEESLGTDSDEGCSHDNMEKHSGKQLTKRPKMDKQSAKKSSIQKGRSRAVDSTLVAVKNMCTPEKESASGKCSEKTSGSWRKKKNIWTHRLRERKNLVVYEEISDPEEEDDEDGKEECNGEESDEEEKEKCNGKEKEESDDEGKYNGGEAEKTSEDHSGEEYNEEEDYNEEDEYNGEESDEDYFIGEYEDNDNFNGLNVTSSSQGKMEEEMLFMYNQQDLLSLCVRLAVLLAVTLIVPIVLFPGVLHNTSECGIQFPESCRKGKG</sequence>
<dbReference type="InterPro" id="IPR036051">
    <property type="entry name" value="KRAB_dom_sf"/>
</dbReference>
<dbReference type="PANTHER" id="PTHR14112">
    <property type="entry name" value="SYNOVIAL SARCOMA, X MEMBER"/>
    <property type="match status" value="1"/>
</dbReference>
<dbReference type="InParanoid" id="A0A1S3GV82"/>
<feature type="domain" description="KRAB" evidence="3">
    <location>
        <begin position="23"/>
        <end position="93"/>
    </location>
</feature>
<gene>
    <name evidence="6" type="primary">LOC106001721</name>
</gene>
<feature type="transmembrane region" description="Helical" evidence="2">
    <location>
        <begin position="296"/>
        <end position="317"/>
    </location>
</feature>
<dbReference type="RefSeq" id="XP_012892179.1">
    <property type="nucleotide sequence ID" value="XM_013036725.1"/>
</dbReference>
<evidence type="ECO:0000256" key="1">
    <source>
        <dbReference type="SAM" id="MobiDB-lite"/>
    </source>
</evidence>
<dbReference type="GO" id="GO:0006355">
    <property type="term" value="P:regulation of DNA-templated transcription"/>
    <property type="evidence" value="ECO:0007669"/>
    <property type="project" value="InterPro"/>
</dbReference>
<feature type="region of interest" description="Disordered" evidence="1">
    <location>
        <begin position="66"/>
        <end position="255"/>
    </location>
</feature>
<dbReference type="PANTHER" id="PTHR14112:SF1">
    <property type="entry name" value="KRAB-RELATED DOMAIN-CONTAINING PROTEIN"/>
    <property type="match status" value="1"/>
</dbReference>
<feature type="compositionally biased region" description="Basic and acidic residues" evidence="1">
    <location>
        <begin position="88"/>
        <end position="98"/>
    </location>
</feature>
<dbReference type="FunCoup" id="A0A1S3GV82">
    <property type="interactions" value="316"/>
</dbReference>
<reference evidence="6" key="1">
    <citation type="submission" date="2025-08" db="UniProtKB">
        <authorList>
            <consortium name="RefSeq"/>
        </authorList>
    </citation>
    <scope>IDENTIFICATION</scope>
    <source>
        <tissue evidence="6">Kidney</tissue>
    </source>
</reference>
<dbReference type="SUPFAM" id="SSF109640">
    <property type="entry name" value="KRAB domain (Kruppel-associated box)"/>
    <property type="match status" value="1"/>
</dbReference>
<dbReference type="SMART" id="SM00349">
    <property type="entry name" value="KRAB"/>
    <property type="match status" value="1"/>
</dbReference>
<dbReference type="Pfam" id="PF09514">
    <property type="entry name" value="SSXRD"/>
    <property type="match status" value="1"/>
</dbReference>
<evidence type="ECO:0000259" key="4">
    <source>
        <dbReference type="PROSITE" id="PS50806"/>
    </source>
</evidence>
<dbReference type="InterPro" id="IPR003655">
    <property type="entry name" value="aKRAB"/>
</dbReference>
<feature type="compositionally biased region" description="Acidic residues" evidence="1">
    <location>
        <begin position="178"/>
        <end position="203"/>
    </location>
</feature>
<keyword evidence="5" id="KW-1185">Reference proteome</keyword>
<dbReference type="OrthoDB" id="9802659at2759"/>
<evidence type="ECO:0000256" key="2">
    <source>
        <dbReference type="SAM" id="Phobius"/>
    </source>
</evidence>